<dbReference type="Pfam" id="PF24674">
    <property type="entry name" value="MACPF_SNTX"/>
    <property type="match status" value="1"/>
</dbReference>
<feature type="chain" id="PRO_5027576095" evidence="7">
    <location>
        <begin position="39"/>
        <end position="723"/>
    </location>
</feature>
<dbReference type="InterPro" id="IPR006574">
    <property type="entry name" value="PRY"/>
</dbReference>
<protein>
    <submittedName>
        <fullName evidence="10">Stonustoxin subunit beta-like</fullName>
    </submittedName>
</protein>
<dbReference type="SUPFAM" id="SSF49899">
    <property type="entry name" value="Concanavalin A-like lectins/glucanases"/>
    <property type="match status" value="1"/>
</dbReference>
<accession>A0A6P8ESX3</accession>
<dbReference type="GO" id="GO:0031640">
    <property type="term" value="P:killing of cells of another organism"/>
    <property type="evidence" value="ECO:0007669"/>
    <property type="project" value="UniProtKB-KW"/>
</dbReference>
<dbReference type="InterPro" id="IPR048997">
    <property type="entry name" value="Stonustoxin-like_helical"/>
</dbReference>
<dbReference type="SMART" id="SM00449">
    <property type="entry name" value="SPRY"/>
    <property type="match status" value="1"/>
</dbReference>
<evidence type="ECO:0000313" key="9">
    <source>
        <dbReference type="Proteomes" id="UP000515152"/>
    </source>
</evidence>
<dbReference type="PANTHER" id="PTHR31594">
    <property type="entry name" value="AIG1-TYPE G DOMAIN-CONTAINING PROTEIN"/>
    <property type="match status" value="1"/>
</dbReference>
<evidence type="ECO:0000256" key="4">
    <source>
        <dbReference type="ARBA" id="ARBA00022656"/>
    </source>
</evidence>
<name>A0A6P8ESX3_CLUHA</name>
<comment type="similarity">
    <text evidence="2">Belongs to the SNTX/VTX toxin family.</text>
</comment>
<evidence type="ECO:0000256" key="3">
    <source>
        <dbReference type="ARBA" id="ARBA00022525"/>
    </source>
</evidence>
<keyword evidence="6" id="KW-0204">Cytolysis</keyword>
<evidence type="ECO:0000313" key="10">
    <source>
        <dbReference type="RefSeq" id="XP_031419303.1"/>
    </source>
</evidence>
<dbReference type="GO" id="GO:0090729">
    <property type="term" value="F:toxin activity"/>
    <property type="evidence" value="ECO:0007669"/>
    <property type="project" value="UniProtKB-KW"/>
</dbReference>
<evidence type="ECO:0000256" key="6">
    <source>
        <dbReference type="ARBA" id="ARBA00022852"/>
    </source>
</evidence>
<dbReference type="InterPro" id="IPR052090">
    <property type="entry name" value="Cytolytic_pore-forming_toxin"/>
</dbReference>
<dbReference type="Pfam" id="PF13765">
    <property type="entry name" value="PRY"/>
    <property type="match status" value="1"/>
</dbReference>
<reference evidence="10" key="1">
    <citation type="submission" date="2025-08" db="UniProtKB">
        <authorList>
            <consortium name="RefSeq"/>
        </authorList>
    </citation>
    <scope>IDENTIFICATION</scope>
</reference>
<keyword evidence="5" id="KW-0354">Hemolysis</keyword>
<dbReference type="InterPro" id="IPR056072">
    <property type="entry name" value="SNTX_MACPF/CDC-like_dom"/>
</dbReference>
<dbReference type="GeneID" id="105892804"/>
<evidence type="ECO:0000256" key="2">
    <source>
        <dbReference type="ARBA" id="ARBA00006480"/>
    </source>
</evidence>
<dbReference type="InterPro" id="IPR013320">
    <property type="entry name" value="ConA-like_dom_sf"/>
</dbReference>
<dbReference type="InterPro" id="IPR040581">
    <property type="entry name" value="Thioredoxin_11"/>
</dbReference>
<dbReference type="InterPro" id="IPR003877">
    <property type="entry name" value="SPRY_dom"/>
</dbReference>
<dbReference type="PROSITE" id="PS50188">
    <property type="entry name" value="B302_SPRY"/>
    <property type="match status" value="1"/>
</dbReference>
<evidence type="ECO:0000256" key="1">
    <source>
        <dbReference type="ARBA" id="ARBA00004613"/>
    </source>
</evidence>
<dbReference type="PRINTS" id="PR01407">
    <property type="entry name" value="BUTYPHLNCDUF"/>
</dbReference>
<keyword evidence="3" id="KW-0964">Secreted</keyword>
<evidence type="ECO:0000256" key="7">
    <source>
        <dbReference type="SAM" id="SignalP"/>
    </source>
</evidence>
<feature type="signal peptide" evidence="7">
    <location>
        <begin position="1"/>
        <end position="38"/>
    </location>
</feature>
<dbReference type="Gene3D" id="2.60.120.920">
    <property type="match status" value="1"/>
</dbReference>
<dbReference type="OrthoDB" id="8954335at2759"/>
<evidence type="ECO:0000256" key="5">
    <source>
        <dbReference type="ARBA" id="ARBA00022735"/>
    </source>
</evidence>
<dbReference type="Pfam" id="PF00622">
    <property type="entry name" value="SPRY"/>
    <property type="match status" value="1"/>
</dbReference>
<keyword evidence="7" id="KW-0732">Signal</keyword>
<dbReference type="CDD" id="cd16040">
    <property type="entry name" value="SPRY_PRY_SNTX"/>
    <property type="match status" value="1"/>
</dbReference>
<proteinExistence type="inferred from homology"/>
<dbReference type="InterPro" id="IPR001870">
    <property type="entry name" value="B30.2/SPRY"/>
</dbReference>
<dbReference type="AlphaFoldDB" id="A0A6P8ESX3"/>
<dbReference type="Pfam" id="PF21109">
    <property type="entry name" value="Stonustoxin_helical"/>
    <property type="match status" value="1"/>
</dbReference>
<dbReference type="Proteomes" id="UP000515152">
    <property type="component" value="Chromosome 26"/>
</dbReference>
<sequence length="723" mass="82183">MGPAWAFSVSWIRCPQRVFLSLHFCLLLSSMAFKVSYGQAVRDSVLVTSAFSRPLDLGTLYDARNDRLIPGISLWKTEDFNSKTLVSPRPTTSFQVGASKSLSEKTSLLDVSASLKASFLGGLLTVGGSASYLKQRTSSSRQCSVTLKYHVTTEFKELMISELGTPNPEVFDKTDATHVVSGVLYGADALMEFQETASDNSRREEIEGNLDLMIKKIPSFSIEGQGSLKMNDDDSRMVQNFRCKFYGDIQLKELPSTFLEAIDVYKMLPSLLGDKGEKAVPVKVWLYPLSKLTNTESKLKRLISETLVSAVEKVMDDLHLAEVRTNDLLKSSTEIKAEEIVHKLEEFQSRLRVFTTEFLRKLSDLIPAIRGGDLEETALRDLLKSQDASGFSGKEMEQWLDGKESEINVVTKIINKLRYYYHIKIKPQGPELDSFLIDVDVKDAVVFSFTSLSNEEPYLKKISKAVEYVKSGYNISTPEQDRREEVPWYKRPDIWETLHHSIRIFINVPVNNKVISFISDPEHPGASVRGYRNAALNNPHLTHRLQLWDCKLTLDPNTAHKRLLLSEGNRTVTSVQDEQPYPDHPDRFVHWHNVLSREPLVGRCYWEFELGRRGARMGVAYQSIKRKGYIYSSLMGQGVDSWCLYNYLTHYNAYHNGHRRPVHSPTSGSKRVGVLLDRKACTLSFYSVYSDTLTHLYTFYTRFTDEPLYAAFMVHADSSVTMH</sequence>
<dbReference type="RefSeq" id="XP_031419303.1">
    <property type="nucleotide sequence ID" value="XM_031563443.1"/>
</dbReference>
<dbReference type="InterPro" id="IPR003879">
    <property type="entry name" value="Butyrophylin_SPRY"/>
</dbReference>
<organism evidence="9 10">
    <name type="scientific">Clupea harengus</name>
    <name type="common">Atlantic herring</name>
    <dbReference type="NCBI Taxonomy" id="7950"/>
    <lineage>
        <taxon>Eukaryota</taxon>
        <taxon>Metazoa</taxon>
        <taxon>Chordata</taxon>
        <taxon>Craniata</taxon>
        <taxon>Vertebrata</taxon>
        <taxon>Euteleostomi</taxon>
        <taxon>Actinopterygii</taxon>
        <taxon>Neopterygii</taxon>
        <taxon>Teleostei</taxon>
        <taxon>Clupei</taxon>
        <taxon>Clupeiformes</taxon>
        <taxon>Clupeoidei</taxon>
        <taxon>Clupeidae</taxon>
        <taxon>Clupea</taxon>
    </lineage>
</organism>
<gene>
    <name evidence="10" type="primary">LOC105892804</name>
</gene>
<keyword evidence="4" id="KW-0800">Toxin</keyword>
<evidence type="ECO:0000259" key="8">
    <source>
        <dbReference type="PROSITE" id="PS50188"/>
    </source>
</evidence>
<dbReference type="PANTHER" id="PTHR31594:SF11">
    <property type="entry name" value="NEOVERRUCOTOXIN SUBUNIT ALPHA-LIKE ISOFORM X1-RELATED"/>
    <property type="match status" value="1"/>
</dbReference>
<dbReference type="SMART" id="SM00589">
    <property type="entry name" value="PRY"/>
    <property type="match status" value="1"/>
</dbReference>
<comment type="subcellular location">
    <subcellularLocation>
        <location evidence="1">Secreted</location>
    </subcellularLocation>
</comment>
<dbReference type="KEGG" id="char:105892804"/>
<dbReference type="InterPro" id="IPR043136">
    <property type="entry name" value="B30.2/SPRY_sf"/>
</dbReference>
<keyword evidence="9" id="KW-1185">Reference proteome</keyword>
<dbReference type="Pfam" id="PF18078">
    <property type="entry name" value="Thioredoxin_11"/>
    <property type="match status" value="1"/>
</dbReference>
<feature type="domain" description="B30.2/SPRY" evidence="8">
    <location>
        <begin position="532"/>
        <end position="723"/>
    </location>
</feature>
<dbReference type="GO" id="GO:0005576">
    <property type="term" value="C:extracellular region"/>
    <property type="evidence" value="ECO:0007669"/>
    <property type="project" value="UniProtKB-SubCell"/>
</dbReference>